<accession>A0A7E6CZS7</accession>
<name>A0A7E6CZS7_9CHIR</name>
<dbReference type="KEGG" id="pdic:118498518"/>
<reference evidence="3" key="1">
    <citation type="submission" date="2025-08" db="UniProtKB">
        <authorList>
            <consortium name="RefSeq"/>
        </authorList>
    </citation>
    <scope>IDENTIFICATION</scope>
    <source>
        <tissue evidence="3">Muscle</tissue>
    </source>
</reference>
<dbReference type="RefSeq" id="XP_035872535.1">
    <property type="nucleotide sequence ID" value="XM_036016642.1"/>
</dbReference>
<feature type="region of interest" description="Disordered" evidence="1">
    <location>
        <begin position="176"/>
        <end position="195"/>
    </location>
</feature>
<feature type="region of interest" description="Disordered" evidence="1">
    <location>
        <begin position="201"/>
        <end position="352"/>
    </location>
</feature>
<feature type="compositionally biased region" description="Basic and acidic residues" evidence="1">
    <location>
        <begin position="108"/>
        <end position="118"/>
    </location>
</feature>
<dbReference type="PANTHER" id="PTHR31866">
    <property type="entry name" value="GENE 4779-RELATED"/>
    <property type="match status" value="1"/>
</dbReference>
<feature type="region of interest" description="Disordered" evidence="1">
    <location>
        <begin position="92"/>
        <end position="164"/>
    </location>
</feature>
<feature type="compositionally biased region" description="Polar residues" evidence="1">
    <location>
        <begin position="278"/>
        <end position="287"/>
    </location>
</feature>
<evidence type="ECO:0000256" key="1">
    <source>
        <dbReference type="SAM" id="MobiDB-lite"/>
    </source>
</evidence>
<evidence type="ECO:0000313" key="2">
    <source>
        <dbReference type="Proteomes" id="UP000504628"/>
    </source>
</evidence>
<dbReference type="InParanoid" id="A0A7E6CZS7"/>
<organism evidence="2 3">
    <name type="scientific">Phyllostomus discolor</name>
    <name type="common">pale spear-nosed bat</name>
    <dbReference type="NCBI Taxonomy" id="89673"/>
    <lineage>
        <taxon>Eukaryota</taxon>
        <taxon>Metazoa</taxon>
        <taxon>Chordata</taxon>
        <taxon>Craniata</taxon>
        <taxon>Vertebrata</taxon>
        <taxon>Euteleostomi</taxon>
        <taxon>Mammalia</taxon>
        <taxon>Eutheria</taxon>
        <taxon>Laurasiatheria</taxon>
        <taxon>Chiroptera</taxon>
        <taxon>Yangochiroptera</taxon>
        <taxon>Phyllostomidae</taxon>
        <taxon>Phyllostominae</taxon>
        <taxon>Phyllostomus</taxon>
    </lineage>
</organism>
<dbReference type="PANTHER" id="PTHR31866:SF1">
    <property type="entry name" value="GENE 4779-RELATED"/>
    <property type="match status" value="1"/>
</dbReference>
<dbReference type="InterPro" id="IPR027822">
    <property type="entry name" value="DUF4641"/>
</dbReference>
<proteinExistence type="predicted"/>
<dbReference type="OrthoDB" id="9629060at2759"/>
<dbReference type="Proteomes" id="UP000504628">
    <property type="component" value="Chromosome X"/>
</dbReference>
<gene>
    <name evidence="3" type="primary">LOC118498518</name>
</gene>
<feature type="compositionally biased region" description="Basic and acidic residues" evidence="1">
    <location>
        <begin position="146"/>
        <end position="155"/>
    </location>
</feature>
<feature type="compositionally biased region" description="Basic and acidic residues" evidence="1">
    <location>
        <begin position="264"/>
        <end position="276"/>
    </location>
</feature>
<dbReference type="FunCoup" id="A0A7E6CZS7">
    <property type="interactions" value="5"/>
</dbReference>
<dbReference type="Pfam" id="PF15483">
    <property type="entry name" value="DUF4641"/>
    <property type="match status" value="1"/>
</dbReference>
<keyword evidence="2" id="KW-1185">Reference proteome</keyword>
<dbReference type="AlphaFoldDB" id="A0A7E6CZS7"/>
<sequence length="391" mass="42896">MWLDPEPAPSGTGMVTYGLEGLQLASGALFHLREPKGGLAWESPPKCARCTSKASGSYQHPFEEEADFSPWPVSKSPDEVSEMPLMRLIISQDEGGQAKPTSPNDTPGHSRTDIREKFLPVPGPCLSTPQRLTSGVERQGIDDPEVPSKKPESMIRGKAGGRPNYLPLVAVAGGLPKANPRRKVSKQKTSQWRTVEVAPGSFFPPWWQRDSGGLEEPATFPPISDVPGRGRGHSLVPFGTKESKPTGTGPKSMTRRRRVSKPVVGEEDKEQKRDGFPESQSLTQGQRLSFPCGHRGPRGTVTVNNRHTQDLAHSEPLALIGEEVLPSGPAPSSDLDLPEEPRRPKRLQKPQLEQPLGAEGCPWCCHLQKEISYLKQYCAALQSLIERFLRH</sequence>
<evidence type="ECO:0000313" key="3">
    <source>
        <dbReference type="RefSeq" id="XP_035872535.1"/>
    </source>
</evidence>
<protein>
    <submittedName>
        <fullName evidence="3">Uncharacterized protein CXorf49 homolog</fullName>
    </submittedName>
</protein>
<dbReference type="GeneID" id="118498518"/>